<name>A0ABQ5T0R1_9ACTN</name>
<feature type="region of interest" description="Disordered" evidence="1">
    <location>
        <begin position="219"/>
        <end position="240"/>
    </location>
</feature>
<organism evidence="2 3">
    <name type="scientific">Nocardioides luteus</name>
    <dbReference type="NCBI Taxonomy" id="1844"/>
    <lineage>
        <taxon>Bacteria</taxon>
        <taxon>Bacillati</taxon>
        <taxon>Actinomycetota</taxon>
        <taxon>Actinomycetes</taxon>
        <taxon>Propionibacteriales</taxon>
        <taxon>Nocardioidaceae</taxon>
        <taxon>Nocardioides</taxon>
    </lineage>
</organism>
<comment type="caution">
    <text evidence="2">The sequence shown here is derived from an EMBL/GenBank/DDBJ whole genome shotgun (WGS) entry which is preliminary data.</text>
</comment>
<evidence type="ECO:0000313" key="3">
    <source>
        <dbReference type="Proteomes" id="UP001142292"/>
    </source>
</evidence>
<protein>
    <submittedName>
        <fullName evidence="2">Nucleotide-diphosphate-sugar epimerase</fullName>
    </submittedName>
</protein>
<keyword evidence="3" id="KW-1185">Reference proteome</keyword>
<dbReference type="SUPFAM" id="SSF51735">
    <property type="entry name" value="NAD(P)-binding Rossmann-fold domains"/>
    <property type="match status" value="1"/>
</dbReference>
<dbReference type="PANTHER" id="PTHR43162:SF1">
    <property type="entry name" value="PRESTALK A DIFFERENTIATION PROTEIN A"/>
    <property type="match status" value="1"/>
</dbReference>
<dbReference type="Gene3D" id="3.40.50.720">
    <property type="entry name" value="NAD(P)-binding Rossmann-like Domain"/>
    <property type="match status" value="1"/>
</dbReference>
<dbReference type="InterPro" id="IPR036291">
    <property type="entry name" value="NAD(P)-bd_dom_sf"/>
</dbReference>
<gene>
    <name evidence="2" type="ORF">GCM10017579_34860</name>
</gene>
<reference evidence="2" key="2">
    <citation type="submission" date="2023-01" db="EMBL/GenBank/DDBJ databases">
        <authorList>
            <person name="Sun Q."/>
            <person name="Evtushenko L."/>
        </authorList>
    </citation>
    <scope>NUCLEOTIDE SEQUENCE</scope>
    <source>
        <strain evidence="2">VKM Ac-1246</strain>
    </source>
</reference>
<dbReference type="Proteomes" id="UP001142292">
    <property type="component" value="Unassembled WGS sequence"/>
</dbReference>
<dbReference type="InterPro" id="IPR051604">
    <property type="entry name" value="Ergot_Alk_Oxidoreductase"/>
</dbReference>
<evidence type="ECO:0000313" key="2">
    <source>
        <dbReference type="EMBL" id="GLJ69450.1"/>
    </source>
</evidence>
<reference evidence="2" key="1">
    <citation type="journal article" date="2014" name="Int. J. Syst. Evol. Microbiol.">
        <title>Complete genome of a new Firmicutes species belonging to the dominant human colonic microbiota ('Ruminococcus bicirculans') reveals two chromosomes and a selective capacity to utilize plant glucans.</title>
        <authorList>
            <consortium name="NISC Comparative Sequencing Program"/>
            <person name="Wegmann U."/>
            <person name="Louis P."/>
            <person name="Goesmann A."/>
            <person name="Henrissat B."/>
            <person name="Duncan S.H."/>
            <person name="Flint H.J."/>
        </authorList>
    </citation>
    <scope>NUCLEOTIDE SEQUENCE</scope>
    <source>
        <strain evidence="2">VKM Ac-1246</strain>
    </source>
</reference>
<dbReference type="Gene3D" id="3.90.25.10">
    <property type="entry name" value="UDP-galactose 4-epimerase, domain 1"/>
    <property type="match status" value="1"/>
</dbReference>
<sequence length="240" mass="25829">MDAVFLIWPLLDASPARKILAELVRTSPRVVYLSSTAIDDSAPQQSDPIVQVHAEVEALLDEAGLDPIVLRSDTLASNARGWVAQLRVTDEVAGPDVPRTPVVDERDVARAVAAALLTPRAHLDDGPYLLTGPEALTRAEQVGRLGAALQRPLRFRPLPVDQARARMLTDGRPQPLVEALIAASTQRPASTRITDHLQRLTGRPATTFATWAIEHAAEFPAPAPSRATPTARGGGPARRR</sequence>
<evidence type="ECO:0000256" key="1">
    <source>
        <dbReference type="SAM" id="MobiDB-lite"/>
    </source>
</evidence>
<proteinExistence type="predicted"/>
<dbReference type="EMBL" id="BSEL01000007">
    <property type="protein sequence ID" value="GLJ69450.1"/>
    <property type="molecule type" value="Genomic_DNA"/>
</dbReference>
<dbReference type="PANTHER" id="PTHR43162">
    <property type="match status" value="1"/>
</dbReference>
<accession>A0ABQ5T0R1</accession>